<keyword evidence="6 13" id="KW-0418">Kinase</keyword>
<dbReference type="SUPFAM" id="SSF158472">
    <property type="entry name" value="HAMP domain-like"/>
    <property type="match status" value="1"/>
</dbReference>
<dbReference type="FunFam" id="3.30.565.10:FF:000006">
    <property type="entry name" value="Sensor histidine kinase WalK"/>
    <property type="match status" value="1"/>
</dbReference>
<feature type="transmembrane region" description="Helical" evidence="10">
    <location>
        <begin position="45"/>
        <end position="67"/>
    </location>
</feature>
<keyword evidence="5" id="KW-0808">Transferase</keyword>
<keyword evidence="14" id="KW-1185">Reference proteome</keyword>
<dbReference type="EMBL" id="BSFK01000005">
    <property type="protein sequence ID" value="GLK75127.1"/>
    <property type="molecule type" value="Genomic_DNA"/>
</dbReference>
<dbReference type="AlphaFoldDB" id="A0A9W6JDR4"/>
<dbReference type="Gene3D" id="3.30.565.10">
    <property type="entry name" value="Histidine kinase-like ATPase, C-terminal domain"/>
    <property type="match status" value="1"/>
</dbReference>
<evidence type="ECO:0000256" key="8">
    <source>
        <dbReference type="ARBA" id="ARBA00023136"/>
    </source>
</evidence>
<dbReference type="PANTHER" id="PTHR43547">
    <property type="entry name" value="TWO-COMPONENT HISTIDINE KINASE"/>
    <property type="match status" value="1"/>
</dbReference>
<dbReference type="Pfam" id="PF00512">
    <property type="entry name" value="HisKA"/>
    <property type="match status" value="1"/>
</dbReference>
<dbReference type="CDD" id="cd00082">
    <property type="entry name" value="HisKA"/>
    <property type="match status" value="1"/>
</dbReference>
<dbReference type="Pfam" id="PF00672">
    <property type="entry name" value="HAMP"/>
    <property type="match status" value="1"/>
</dbReference>
<comment type="catalytic activity">
    <reaction evidence="1">
        <text>ATP + protein L-histidine = ADP + protein N-phospho-L-histidine.</text>
        <dbReference type="EC" id="2.7.13.3"/>
    </reaction>
</comment>
<keyword evidence="10" id="KW-0812">Transmembrane</keyword>
<dbReference type="SMART" id="SM00387">
    <property type="entry name" value="HATPase_c"/>
    <property type="match status" value="1"/>
</dbReference>
<evidence type="ECO:0000259" key="12">
    <source>
        <dbReference type="PROSITE" id="PS50885"/>
    </source>
</evidence>
<dbReference type="SMART" id="SM00388">
    <property type="entry name" value="HisKA"/>
    <property type="match status" value="1"/>
</dbReference>
<dbReference type="InterPro" id="IPR036097">
    <property type="entry name" value="HisK_dim/P_sf"/>
</dbReference>
<sequence>MSAPADVSVEGRTGVRDARRGGRAGRRASRVSGPAALRSLRVRMALLLATAVLAIAAAGLAVAWTFAIADDYVEELASAQRRLELLSAASGRVGDYALIAMQTTEAKGQPDRLSLPRKRVQETFVRLDEEIARAVARSGDDEKAALISARSRVLAQMRARFEFLDRQALESIREAREGQAGNVERLRAAMDTFAAGFGPALSAAIEEERATAGEAQEAMAQLRARLAPGAIGAVALSLVAAFVLYRTLAWPLVSRISQVARAAREIARGRTDTRLPVQGHDELSLAMMRFNRMASQLARREAKLMADQARLQEMVDERTAELRAANARLSGIDRARRRFFTDVSHELRTPLTVILGEADVTLRAKSGAEDLTAALVTIRSRARRLHRRVEDLLRVARSESGQLELELEPVLVTELLADVREAVEPAARQRGVALAVEPGAGEVYVEADADWLRQVIEGLVANALRHSSYGGAVRLKAAEAQGLVTLRISDDGEGIAESDLPHVFERFYRGGAAAEREGSGFGIGLALARWVVERHGGAIAIESRTAAPGETSGTTVTITLPALNLAA</sequence>
<evidence type="ECO:0000313" key="13">
    <source>
        <dbReference type="EMBL" id="GLK75127.1"/>
    </source>
</evidence>
<dbReference type="Proteomes" id="UP001143364">
    <property type="component" value="Unassembled WGS sequence"/>
</dbReference>
<dbReference type="SMART" id="SM00304">
    <property type="entry name" value="HAMP"/>
    <property type="match status" value="1"/>
</dbReference>
<evidence type="ECO:0000313" key="14">
    <source>
        <dbReference type="Proteomes" id="UP001143364"/>
    </source>
</evidence>
<dbReference type="PROSITE" id="PS50109">
    <property type="entry name" value="HIS_KIN"/>
    <property type="match status" value="1"/>
</dbReference>
<comment type="caution">
    <text evidence="13">The sequence shown here is derived from an EMBL/GenBank/DDBJ whole genome shotgun (WGS) entry which is preliminary data.</text>
</comment>
<dbReference type="EC" id="2.7.13.3" evidence="3"/>
<dbReference type="InterPro" id="IPR003660">
    <property type="entry name" value="HAMP_dom"/>
</dbReference>
<feature type="region of interest" description="Disordered" evidence="9">
    <location>
        <begin position="1"/>
        <end position="29"/>
    </location>
</feature>
<protein>
    <recommendedName>
        <fullName evidence="3">histidine kinase</fullName>
        <ecNumber evidence="3">2.7.13.3</ecNumber>
    </recommendedName>
</protein>
<dbReference type="FunFam" id="1.10.287.130:FF:000001">
    <property type="entry name" value="Two-component sensor histidine kinase"/>
    <property type="match status" value="1"/>
</dbReference>
<evidence type="ECO:0000256" key="2">
    <source>
        <dbReference type="ARBA" id="ARBA00004370"/>
    </source>
</evidence>
<dbReference type="InterPro" id="IPR003594">
    <property type="entry name" value="HATPase_dom"/>
</dbReference>
<dbReference type="InterPro" id="IPR004358">
    <property type="entry name" value="Sig_transdc_His_kin-like_C"/>
</dbReference>
<keyword evidence="4" id="KW-0597">Phosphoprotein</keyword>
<feature type="domain" description="HAMP" evidence="12">
    <location>
        <begin position="250"/>
        <end position="302"/>
    </location>
</feature>
<evidence type="ECO:0000256" key="1">
    <source>
        <dbReference type="ARBA" id="ARBA00000085"/>
    </source>
</evidence>
<evidence type="ECO:0000256" key="4">
    <source>
        <dbReference type="ARBA" id="ARBA00022553"/>
    </source>
</evidence>
<evidence type="ECO:0000256" key="10">
    <source>
        <dbReference type="SAM" id="Phobius"/>
    </source>
</evidence>
<dbReference type="SUPFAM" id="SSF55874">
    <property type="entry name" value="ATPase domain of HSP90 chaperone/DNA topoisomerase II/histidine kinase"/>
    <property type="match status" value="1"/>
</dbReference>
<dbReference type="Gene3D" id="1.10.287.130">
    <property type="match status" value="1"/>
</dbReference>
<feature type="domain" description="Histidine kinase" evidence="11">
    <location>
        <begin position="342"/>
        <end position="564"/>
    </location>
</feature>
<keyword evidence="8 10" id="KW-0472">Membrane</keyword>
<dbReference type="Gene3D" id="6.10.340.10">
    <property type="match status" value="1"/>
</dbReference>
<keyword evidence="7" id="KW-0902">Two-component regulatory system</keyword>
<dbReference type="PROSITE" id="PS50885">
    <property type="entry name" value="HAMP"/>
    <property type="match status" value="1"/>
</dbReference>
<dbReference type="SUPFAM" id="SSF47384">
    <property type="entry name" value="Homodimeric domain of signal transducing histidine kinase"/>
    <property type="match status" value="1"/>
</dbReference>
<dbReference type="CDD" id="cd06225">
    <property type="entry name" value="HAMP"/>
    <property type="match status" value="1"/>
</dbReference>
<name>A0A9W6JDR4_9HYPH</name>
<dbReference type="GO" id="GO:0000155">
    <property type="term" value="F:phosphorelay sensor kinase activity"/>
    <property type="evidence" value="ECO:0007669"/>
    <property type="project" value="InterPro"/>
</dbReference>
<dbReference type="InterPro" id="IPR005467">
    <property type="entry name" value="His_kinase_dom"/>
</dbReference>
<evidence type="ECO:0000256" key="7">
    <source>
        <dbReference type="ARBA" id="ARBA00023012"/>
    </source>
</evidence>
<accession>A0A9W6JDR4</accession>
<gene>
    <name evidence="13" type="ORF">GCM10008171_03810</name>
</gene>
<reference evidence="13" key="2">
    <citation type="submission" date="2023-01" db="EMBL/GenBank/DDBJ databases">
        <authorList>
            <person name="Sun Q."/>
            <person name="Evtushenko L."/>
        </authorList>
    </citation>
    <scope>NUCLEOTIDE SEQUENCE</scope>
    <source>
        <strain evidence="13">VKM B-2555</strain>
    </source>
</reference>
<reference evidence="13" key="1">
    <citation type="journal article" date="2014" name="Int. J. Syst. Evol. Microbiol.">
        <title>Complete genome sequence of Corynebacterium casei LMG S-19264T (=DSM 44701T), isolated from a smear-ripened cheese.</title>
        <authorList>
            <consortium name="US DOE Joint Genome Institute (JGI-PGF)"/>
            <person name="Walter F."/>
            <person name="Albersmeier A."/>
            <person name="Kalinowski J."/>
            <person name="Ruckert C."/>
        </authorList>
    </citation>
    <scope>NUCLEOTIDE SEQUENCE</scope>
    <source>
        <strain evidence="13">VKM B-2555</strain>
    </source>
</reference>
<keyword evidence="10" id="KW-1133">Transmembrane helix</keyword>
<organism evidence="13 14">
    <name type="scientific">Methylopila jiangsuensis</name>
    <dbReference type="NCBI Taxonomy" id="586230"/>
    <lineage>
        <taxon>Bacteria</taxon>
        <taxon>Pseudomonadati</taxon>
        <taxon>Pseudomonadota</taxon>
        <taxon>Alphaproteobacteria</taxon>
        <taxon>Hyphomicrobiales</taxon>
        <taxon>Methylopilaceae</taxon>
        <taxon>Methylopila</taxon>
    </lineage>
</organism>
<evidence type="ECO:0000259" key="11">
    <source>
        <dbReference type="PROSITE" id="PS50109"/>
    </source>
</evidence>
<evidence type="ECO:0000256" key="9">
    <source>
        <dbReference type="SAM" id="MobiDB-lite"/>
    </source>
</evidence>
<evidence type="ECO:0000256" key="3">
    <source>
        <dbReference type="ARBA" id="ARBA00012438"/>
    </source>
</evidence>
<evidence type="ECO:0000256" key="6">
    <source>
        <dbReference type="ARBA" id="ARBA00022777"/>
    </source>
</evidence>
<dbReference type="InterPro" id="IPR036890">
    <property type="entry name" value="HATPase_C_sf"/>
</dbReference>
<dbReference type="CDD" id="cd00075">
    <property type="entry name" value="HATPase"/>
    <property type="match status" value="1"/>
</dbReference>
<proteinExistence type="predicted"/>
<dbReference type="Pfam" id="PF02518">
    <property type="entry name" value="HATPase_c"/>
    <property type="match status" value="1"/>
</dbReference>
<dbReference type="PRINTS" id="PR00344">
    <property type="entry name" value="BCTRLSENSOR"/>
</dbReference>
<dbReference type="PANTHER" id="PTHR43547:SF2">
    <property type="entry name" value="HYBRID SIGNAL TRANSDUCTION HISTIDINE KINASE C"/>
    <property type="match status" value="1"/>
</dbReference>
<evidence type="ECO:0000256" key="5">
    <source>
        <dbReference type="ARBA" id="ARBA00022679"/>
    </source>
</evidence>
<dbReference type="GO" id="GO:0016020">
    <property type="term" value="C:membrane"/>
    <property type="evidence" value="ECO:0007669"/>
    <property type="project" value="UniProtKB-SubCell"/>
</dbReference>
<comment type="subcellular location">
    <subcellularLocation>
        <location evidence="2">Membrane</location>
    </subcellularLocation>
</comment>
<dbReference type="InterPro" id="IPR003661">
    <property type="entry name" value="HisK_dim/P_dom"/>
</dbReference>